<dbReference type="OrthoDB" id="272681at2759"/>
<keyword evidence="1" id="KW-0812">Transmembrane</keyword>
<dbReference type="Proteomes" id="UP000728185">
    <property type="component" value="Unassembled WGS sequence"/>
</dbReference>
<dbReference type="EMBL" id="LUCM01005592">
    <property type="protein sequence ID" value="KAA0192572.1"/>
    <property type="molecule type" value="Genomic_DNA"/>
</dbReference>
<evidence type="ECO:0000256" key="1">
    <source>
        <dbReference type="SAM" id="Phobius"/>
    </source>
</evidence>
<reference evidence="2" key="1">
    <citation type="submission" date="2019-05" db="EMBL/GenBank/DDBJ databases">
        <title>Annotation for the trematode Fasciolopsis buski.</title>
        <authorList>
            <person name="Choi Y.-J."/>
        </authorList>
    </citation>
    <scope>NUCLEOTIDE SEQUENCE</scope>
    <source>
        <strain evidence="2">HT</strain>
        <tissue evidence="2">Whole worm</tissue>
    </source>
</reference>
<accession>A0A8E0VGK6</accession>
<dbReference type="InterPro" id="IPR040632">
    <property type="entry name" value="Sulfotransfer_4"/>
</dbReference>
<keyword evidence="3" id="KW-1185">Reference proteome</keyword>
<dbReference type="Pfam" id="PF17784">
    <property type="entry name" value="Sulfotransfer_4"/>
    <property type="match status" value="1"/>
</dbReference>
<organism evidence="2 3">
    <name type="scientific">Fasciolopsis buskii</name>
    <dbReference type="NCBI Taxonomy" id="27845"/>
    <lineage>
        <taxon>Eukaryota</taxon>
        <taxon>Metazoa</taxon>
        <taxon>Spiralia</taxon>
        <taxon>Lophotrochozoa</taxon>
        <taxon>Platyhelminthes</taxon>
        <taxon>Trematoda</taxon>
        <taxon>Digenea</taxon>
        <taxon>Plagiorchiida</taxon>
        <taxon>Echinostomata</taxon>
        <taxon>Echinostomatoidea</taxon>
        <taxon>Fasciolidae</taxon>
        <taxon>Fasciolopsis</taxon>
    </lineage>
</organism>
<feature type="transmembrane region" description="Helical" evidence="1">
    <location>
        <begin position="240"/>
        <end position="258"/>
    </location>
</feature>
<gene>
    <name evidence="2" type="ORF">FBUS_04187</name>
</gene>
<keyword evidence="1" id="KW-1133">Transmembrane helix</keyword>
<dbReference type="PANTHER" id="PTHR36978:SF4">
    <property type="entry name" value="P-LOOP CONTAINING NUCLEOSIDE TRIPHOSPHATE HYDROLASE PROTEIN"/>
    <property type="match status" value="1"/>
</dbReference>
<keyword evidence="1" id="KW-0472">Membrane</keyword>
<dbReference type="Gene3D" id="3.40.50.300">
    <property type="entry name" value="P-loop containing nucleotide triphosphate hydrolases"/>
    <property type="match status" value="1"/>
</dbReference>
<sequence>MPSNKNTSLVVIGAGLARTGTSSLKDALELLYQEPCYHMSELLDKHPNHGKLWSQLFDVLGEDRNAQLPEDVIREIFEGYVATTDYPACAIYEQLMNLYPEAKVILTVRAPNQWIQSIRETVNPKQSLVSKYVFEPLFKLFLFLRGLPNFHAKMSKYTIGSNVDKNNDDQMIEGFIRWNDKVKKTVPADKLLVFEVKEGWKPLCQFLNKPIPNVPFPHVNDRASMKLKMKDFRKRKMRKIIPSLLVVVAAVIIGVGLLKMTSN</sequence>
<protein>
    <submittedName>
        <fullName evidence="2">TPR repeat-containing protein</fullName>
    </submittedName>
</protein>
<dbReference type="InterPro" id="IPR027417">
    <property type="entry name" value="P-loop_NTPase"/>
</dbReference>
<dbReference type="PANTHER" id="PTHR36978">
    <property type="entry name" value="P-LOOP CONTAINING NUCLEOTIDE TRIPHOSPHATE HYDROLASE"/>
    <property type="match status" value="1"/>
</dbReference>
<name>A0A8E0VGK6_9TREM</name>
<comment type="caution">
    <text evidence="2">The sequence shown here is derived from an EMBL/GenBank/DDBJ whole genome shotgun (WGS) entry which is preliminary data.</text>
</comment>
<evidence type="ECO:0000313" key="2">
    <source>
        <dbReference type="EMBL" id="KAA0192572.1"/>
    </source>
</evidence>
<dbReference type="AlphaFoldDB" id="A0A8E0VGK6"/>
<dbReference type="SUPFAM" id="SSF52540">
    <property type="entry name" value="P-loop containing nucleoside triphosphate hydrolases"/>
    <property type="match status" value="1"/>
</dbReference>
<proteinExistence type="predicted"/>
<evidence type="ECO:0000313" key="3">
    <source>
        <dbReference type="Proteomes" id="UP000728185"/>
    </source>
</evidence>